<evidence type="ECO:0000313" key="5">
    <source>
        <dbReference type="Proteomes" id="UP000250223"/>
    </source>
</evidence>
<gene>
    <name evidence="4" type="primary">fliH</name>
    <name evidence="3" type="ORF">HMJ28_08275</name>
    <name evidence="4" type="ORF">NCTC13028_02092</name>
</gene>
<evidence type="ECO:0000313" key="3">
    <source>
        <dbReference type="EMBL" id="NOH16380.1"/>
    </source>
</evidence>
<dbReference type="PANTHER" id="PTHR34982">
    <property type="entry name" value="YOP PROTEINS TRANSLOCATION PROTEIN L"/>
    <property type="match status" value="1"/>
</dbReference>
<evidence type="ECO:0000256" key="1">
    <source>
        <dbReference type="ARBA" id="ARBA00022448"/>
    </source>
</evidence>
<reference evidence="3 6" key="2">
    <citation type="submission" date="2020-05" db="EMBL/GenBank/DDBJ databases">
        <title>Draft genome sequence of Clostridium cochlearium strain AGROS13 isolated from a sheep dairy farm in New Zealand.</title>
        <authorList>
            <person name="Gupta T.B."/>
            <person name="Jauregui R."/>
            <person name="Risson A.N."/>
            <person name="Brightwell G."/>
            <person name="Maclean P."/>
        </authorList>
    </citation>
    <scope>NUCLEOTIDE SEQUENCE [LARGE SCALE GENOMIC DNA]</scope>
    <source>
        <strain evidence="3 6">AGROS13</strain>
    </source>
</reference>
<sequence length="266" mass="30776">MLSLYNVVKNTNVIKKEKKQIITKYEPPVKKTKEIKENKEDENVKNVETNSEEYDSIATLIFENYRKKGEEIINEAYKKVVLIEEEAYKKAYDKGLKEGMDKGYKDAYEKAYIENMEKARVEGNAIIEEAKEISKTMIDSSESQCRQYIEGKSLELKKLIENIVESVFKREIKDEAALNQMITEALDNAKKSKSITIKCRELYEDEIKKSIDLWKSQNVFNGDIFIIADNSLEEGVALLEKDNGVVKIDVPKSLDKIKEILKSEEY</sequence>
<reference evidence="4 5" key="1">
    <citation type="submission" date="2018-06" db="EMBL/GenBank/DDBJ databases">
        <authorList>
            <consortium name="Pathogen Informatics"/>
            <person name="Doyle S."/>
        </authorList>
    </citation>
    <scope>NUCLEOTIDE SEQUENCE [LARGE SCALE GENOMIC DNA]</scope>
    <source>
        <strain evidence="4 5">NCTC13028</strain>
    </source>
</reference>
<name>A0A2X2WDG3_CLOCO</name>
<dbReference type="Proteomes" id="UP000250223">
    <property type="component" value="Unassembled WGS sequence"/>
</dbReference>
<dbReference type="EMBL" id="UAWC01000025">
    <property type="protein sequence ID" value="SQB35693.1"/>
    <property type="molecule type" value="Genomic_DNA"/>
</dbReference>
<dbReference type="AlphaFoldDB" id="A0A2X2WDG3"/>
<proteinExistence type="predicted"/>
<dbReference type="GO" id="GO:0005829">
    <property type="term" value="C:cytosol"/>
    <property type="evidence" value="ECO:0007669"/>
    <property type="project" value="TreeGrafter"/>
</dbReference>
<dbReference type="GO" id="GO:0015031">
    <property type="term" value="P:protein transport"/>
    <property type="evidence" value="ECO:0007669"/>
    <property type="project" value="UniProtKB-KW"/>
</dbReference>
<dbReference type="EMBL" id="JABFIF010000015">
    <property type="protein sequence ID" value="NOH16380.1"/>
    <property type="molecule type" value="Genomic_DNA"/>
</dbReference>
<protein>
    <submittedName>
        <fullName evidence="4">FliH protein</fullName>
    </submittedName>
</protein>
<dbReference type="RefSeq" id="WP_111921704.1">
    <property type="nucleotide sequence ID" value="NZ_JABFIF010000015.1"/>
</dbReference>
<dbReference type="Proteomes" id="UP000528432">
    <property type="component" value="Unassembled WGS sequence"/>
</dbReference>
<dbReference type="InterPro" id="IPR051472">
    <property type="entry name" value="T3SS_Stator/FliH"/>
</dbReference>
<accession>A0A2X2WDG3</accession>
<evidence type="ECO:0000313" key="6">
    <source>
        <dbReference type="Proteomes" id="UP000528432"/>
    </source>
</evidence>
<keyword evidence="1" id="KW-0813">Transport</keyword>
<dbReference type="PANTHER" id="PTHR34982:SF1">
    <property type="entry name" value="FLAGELLAR ASSEMBLY PROTEIN FLIH"/>
    <property type="match status" value="1"/>
</dbReference>
<evidence type="ECO:0000313" key="4">
    <source>
        <dbReference type="EMBL" id="SQB35693.1"/>
    </source>
</evidence>
<keyword evidence="2" id="KW-0653">Protein transport</keyword>
<organism evidence="4 5">
    <name type="scientific">Clostridium cochlearium</name>
    <dbReference type="NCBI Taxonomy" id="1494"/>
    <lineage>
        <taxon>Bacteria</taxon>
        <taxon>Bacillati</taxon>
        <taxon>Bacillota</taxon>
        <taxon>Clostridia</taxon>
        <taxon>Eubacteriales</taxon>
        <taxon>Clostridiaceae</taxon>
        <taxon>Clostridium</taxon>
    </lineage>
</organism>
<evidence type="ECO:0000256" key="2">
    <source>
        <dbReference type="ARBA" id="ARBA00022927"/>
    </source>
</evidence>